<keyword evidence="4" id="KW-1185">Reference proteome</keyword>
<dbReference type="Proteomes" id="UP000249829">
    <property type="component" value="Unassembled WGS sequence"/>
</dbReference>
<gene>
    <name evidence="3" type="ORF">BO99DRAFT_400193</name>
</gene>
<dbReference type="InterPro" id="IPR037401">
    <property type="entry name" value="SnoaL-like"/>
</dbReference>
<organism evidence="3 4">
    <name type="scientific">Aspergillus violaceofuscus (strain CBS 115571)</name>
    <dbReference type="NCBI Taxonomy" id="1450538"/>
    <lineage>
        <taxon>Eukaryota</taxon>
        <taxon>Fungi</taxon>
        <taxon>Dikarya</taxon>
        <taxon>Ascomycota</taxon>
        <taxon>Pezizomycotina</taxon>
        <taxon>Eurotiomycetes</taxon>
        <taxon>Eurotiomycetidae</taxon>
        <taxon>Eurotiales</taxon>
        <taxon>Aspergillaceae</taxon>
        <taxon>Aspergillus</taxon>
    </lineage>
</organism>
<dbReference type="Pfam" id="PF13577">
    <property type="entry name" value="SnoaL_4"/>
    <property type="match status" value="1"/>
</dbReference>
<feature type="domain" description="SnoaL-like" evidence="2">
    <location>
        <begin position="32"/>
        <end position="133"/>
    </location>
</feature>
<protein>
    <submittedName>
        <fullName evidence="3">Catabolic 3-dehydroquinase</fullName>
    </submittedName>
</protein>
<evidence type="ECO:0000313" key="4">
    <source>
        <dbReference type="Proteomes" id="UP000249829"/>
    </source>
</evidence>
<dbReference type="OMA" id="TGRFYDF"/>
<dbReference type="InterPro" id="IPR032710">
    <property type="entry name" value="NTF2-like_dom_sf"/>
</dbReference>
<dbReference type="EMBL" id="KZ825111">
    <property type="protein sequence ID" value="PYI22395.1"/>
    <property type="molecule type" value="Genomic_DNA"/>
</dbReference>
<accession>A0A2V5HDG3</accession>
<name>A0A2V5HDG3_ASPV1</name>
<dbReference type="Gene3D" id="3.10.450.50">
    <property type="match status" value="1"/>
</dbReference>
<reference evidence="3 4" key="1">
    <citation type="submission" date="2018-02" db="EMBL/GenBank/DDBJ databases">
        <title>The genomes of Aspergillus section Nigri reveals drivers in fungal speciation.</title>
        <authorList>
            <consortium name="DOE Joint Genome Institute"/>
            <person name="Vesth T.C."/>
            <person name="Nybo J."/>
            <person name="Theobald S."/>
            <person name="Brandl J."/>
            <person name="Frisvad J.C."/>
            <person name="Nielsen K.F."/>
            <person name="Lyhne E.K."/>
            <person name="Kogle M.E."/>
            <person name="Kuo A."/>
            <person name="Riley R."/>
            <person name="Clum A."/>
            <person name="Nolan M."/>
            <person name="Lipzen A."/>
            <person name="Salamov A."/>
            <person name="Henrissat B."/>
            <person name="Wiebenga A."/>
            <person name="De vries R.P."/>
            <person name="Grigoriev I.V."/>
            <person name="Mortensen U.H."/>
            <person name="Andersen M.R."/>
            <person name="Baker S.E."/>
        </authorList>
    </citation>
    <scope>NUCLEOTIDE SEQUENCE [LARGE SCALE GENOMIC DNA]</scope>
    <source>
        <strain evidence="3 4">CBS 115571</strain>
    </source>
</reference>
<feature type="region of interest" description="Disordered" evidence="1">
    <location>
        <begin position="1"/>
        <end position="20"/>
    </location>
</feature>
<sequence length="250" mass="28974">MPDLHSLPAGSRPEHAIRNNGPRDLALERFMLRELAEGWPCYRDACEWENLRSIFHPDAHIYTTWTGRTHHRAFIEASQAGMDRGAFIMHRIHGSTTDIDPTATRAVTKMKATITQRFAELPCHAGGVCEADAESDCRFIFFWQKVQADDPDHPELGGQWRAVFVRHWYEKDKLIPVTPDRVPVLDHERLRAYPPGYRHLAYLQEQTMGVKVLLDLPGHRREGDSVNGRKHDLLYWQAKEWLDGKEMSWE</sequence>
<dbReference type="AlphaFoldDB" id="A0A2V5HDG3"/>
<evidence type="ECO:0000259" key="2">
    <source>
        <dbReference type="Pfam" id="PF13577"/>
    </source>
</evidence>
<dbReference type="SUPFAM" id="SSF54427">
    <property type="entry name" value="NTF2-like"/>
    <property type="match status" value="1"/>
</dbReference>
<proteinExistence type="predicted"/>
<evidence type="ECO:0000256" key="1">
    <source>
        <dbReference type="SAM" id="MobiDB-lite"/>
    </source>
</evidence>
<evidence type="ECO:0000313" key="3">
    <source>
        <dbReference type="EMBL" id="PYI22395.1"/>
    </source>
</evidence>